<sequence>MRDGRLRRNWRAFAVLGALLGTAVASAGG</sequence>
<proteinExistence type="predicted"/>
<feature type="transmembrane region" description="Helical" evidence="1">
    <location>
        <begin position="12"/>
        <end position="28"/>
    </location>
</feature>
<name>A0A6J4MEA6_9BACT</name>
<keyword evidence="1" id="KW-0812">Transmembrane</keyword>
<reference evidence="2" key="1">
    <citation type="submission" date="2020-02" db="EMBL/GenBank/DDBJ databases">
        <authorList>
            <person name="Meier V. D."/>
        </authorList>
    </citation>
    <scope>NUCLEOTIDE SEQUENCE</scope>
    <source>
        <strain evidence="2">AVDCRST_MAG11</strain>
    </source>
</reference>
<keyword evidence="1" id="KW-0472">Membrane</keyword>
<gene>
    <name evidence="2" type="ORF">AVDCRST_MAG11-3873</name>
</gene>
<keyword evidence="1" id="KW-1133">Transmembrane helix</keyword>
<evidence type="ECO:0000313" key="2">
    <source>
        <dbReference type="EMBL" id="CAA9357008.1"/>
    </source>
</evidence>
<dbReference type="EMBL" id="CADCTU010000822">
    <property type="protein sequence ID" value="CAA9357008.1"/>
    <property type="molecule type" value="Genomic_DNA"/>
</dbReference>
<protein>
    <submittedName>
        <fullName evidence="2">Uncharacterized protein</fullName>
    </submittedName>
</protein>
<organism evidence="2">
    <name type="scientific">uncultured Gemmatimonadaceae bacterium</name>
    <dbReference type="NCBI Taxonomy" id="246130"/>
    <lineage>
        <taxon>Bacteria</taxon>
        <taxon>Pseudomonadati</taxon>
        <taxon>Gemmatimonadota</taxon>
        <taxon>Gemmatimonadia</taxon>
        <taxon>Gemmatimonadales</taxon>
        <taxon>Gemmatimonadaceae</taxon>
        <taxon>environmental samples</taxon>
    </lineage>
</organism>
<dbReference type="AlphaFoldDB" id="A0A6J4MEA6"/>
<evidence type="ECO:0000256" key="1">
    <source>
        <dbReference type="SAM" id="Phobius"/>
    </source>
</evidence>
<feature type="non-terminal residue" evidence="2">
    <location>
        <position position="29"/>
    </location>
</feature>
<accession>A0A6J4MEA6</accession>